<proteinExistence type="predicted"/>
<evidence type="ECO:0000256" key="1">
    <source>
        <dbReference type="SAM" id="MobiDB-lite"/>
    </source>
</evidence>
<dbReference type="EMBL" id="BMAO01037906">
    <property type="protein sequence ID" value="GFR21109.1"/>
    <property type="molecule type" value="Genomic_DNA"/>
</dbReference>
<feature type="compositionally biased region" description="Polar residues" evidence="1">
    <location>
        <begin position="76"/>
        <end position="85"/>
    </location>
</feature>
<reference evidence="2" key="1">
    <citation type="submission" date="2020-07" db="EMBL/GenBank/DDBJ databases">
        <title>Multicomponent nature underlies the extraordinary mechanical properties of spider dragline silk.</title>
        <authorList>
            <person name="Kono N."/>
            <person name="Nakamura H."/>
            <person name="Mori M."/>
            <person name="Yoshida Y."/>
            <person name="Ohtoshi R."/>
            <person name="Malay A.D."/>
            <person name="Moran D.A.P."/>
            <person name="Tomita M."/>
            <person name="Numata K."/>
            <person name="Arakawa K."/>
        </authorList>
    </citation>
    <scope>NUCLEOTIDE SEQUENCE</scope>
</reference>
<dbReference type="Proteomes" id="UP000887116">
    <property type="component" value="Unassembled WGS sequence"/>
</dbReference>
<organism evidence="2 3">
    <name type="scientific">Trichonephila clavata</name>
    <name type="common">Joro spider</name>
    <name type="synonym">Nephila clavata</name>
    <dbReference type="NCBI Taxonomy" id="2740835"/>
    <lineage>
        <taxon>Eukaryota</taxon>
        <taxon>Metazoa</taxon>
        <taxon>Ecdysozoa</taxon>
        <taxon>Arthropoda</taxon>
        <taxon>Chelicerata</taxon>
        <taxon>Arachnida</taxon>
        <taxon>Araneae</taxon>
        <taxon>Araneomorphae</taxon>
        <taxon>Entelegynae</taxon>
        <taxon>Araneoidea</taxon>
        <taxon>Nephilidae</taxon>
        <taxon>Trichonephila</taxon>
    </lineage>
</organism>
<keyword evidence="3" id="KW-1185">Reference proteome</keyword>
<comment type="caution">
    <text evidence="2">The sequence shown here is derived from an EMBL/GenBank/DDBJ whole genome shotgun (WGS) entry which is preliminary data.</text>
</comment>
<feature type="compositionally biased region" description="Polar residues" evidence="1">
    <location>
        <begin position="107"/>
        <end position="130"/>
    </location>
</feature>
<dbReference type="OrthoDB" id="6433458at2759"/>
<dbReference type="AlphaFoldDB" id="A0A8X6IFB1"/>
<gene>
    <name evidence="2" type="ORF">TNCT_637821</name>
</gene>
<accession>A0A8X6IFB1</accession>
<sequence length="316" mass="35774">MASTKKISIISSKNKCNKLDVISFAKIPETEEDIPVLSKYDFYDEELLSKPLKTAKRLKKKNMLSITSKSKEISETYDNSSSQDALKTDANKKSKKITDLLKKSKKQLNGSISSTNLQSRPTKPSQGNTENVDEKLAKEESKKENIYKNIVSSNTITEKMETKNAKRRTMILFNPNDSYYDSDNKNAVNNNNVPIGKENADTVELKSDLKSNVHAKFRQSHLQSPAAKRANLKNSAKDQSSSNDNCRRKEKLKSREYTGAESENAGKDKEHNTVIHVESKQGKGKSRQKENVQMIPEIKIRRSARLAKQLIVNYKE</sequence>
<protein>
    <submittedName>
        <fullName evidence="2">Uncharacterized protein</fullName>
    </submittedName>
</protein>
<name>A0A8X6IFB1_TRICU</name>
<feature type="region of interest" description="Disordered" evidence="1">
    <location>
        <begin position="218"/>
        <end position="294"/>
    </location>
</feature>
<feature type="compositionally biased region" description="Polar residues" evidence="1">
    <location>
        <begin position="232"/>
        <end position="244"/>
    </location>
</feature>
<feature type="compositionally biased region" description="Basic and acidic residues" evidence="1">
    <location>
        <begin position="132"/>
        <end position="141"/>
    </location>
</feature>
<feature type="region of interest" description="Disordered" evidence="1">
    <location>
        <begin position="69"/>
        <end position="93"/>
    </location>
</feature>
<feature type="compositionally biased region" description="Basic and acidic residues" evidence="1">
    <location>
        <begin position="253"/>
        <end position="281"/>
    </location>
</feature>
<evidence type="ECO:0000313" key="3">
    <source>
        <dbReference type="Proteomes" id="UP000887116"/>
    </source>
</evidence>
<feature type="region of interest" description="Disordered" evidence="1">
    <location>
        <begin position="105"/>
        <end position="141"/>
    </location>
</feature>
<evidence type="ECO:0000313" key="2">
    <source>
        <dbReference type="EMBL" id="GFR21109.1"/>
    </source>
</evidence>